<gene>
    <name evidence="2" type="ORF">DARMORV10_C07P10840.1</name>
</gene>
<protein>
    <submittedName>
        <fullName evidence="2">(rape) hypothetical protein</fullName>
    </submittedName>
</protein>
<feature type="chain" id="PRO_5032309519" evidence="1">
    <location>
        <begin position="20"/>
        <end position="55"/>
    </location>
</feature>
<name>A0A816MC91_BRANA</name>
<proteinExistence type="predicted"/>
<evidence type="ECO:0000256" key="1">
    <source>
        <dbReference type="SAM" id="SignalP"/>
    </source>
</evidence>
<reference evidence="2" key="1">
    <citation type="submission" date="2021-01" db="EMBL/GenBank/DDBJ databases">
        <authorList>
            <consortium name="Genoscope - CEA"/>
            <person name="William W."/>
        </authorList>
    </citation>
    <scope>NUCLEOTIDE SEQUENCE</scope>
</reference>
<dbReference type="EMBL" id="HG994371">
    <property type="protein sequence ID" value="CAF1961021.1"/>
    <property type="molecule type" value="Genomic_DNA"/>
</dbReference>
<keyword evidence="1" id="KW-0732">Signal</keyword>
<accession>A0A816MC91</accession>
<sequence length="55" mass="6617">MIFSLICLFLKTCMSFVKSIGQNFGQLFDSWKRRSEFSDERSRHCEYLLTIIFRS</sequence>
<dbReference type="Gramene" id="CDY00817">
    <property type="protein sequence ID" value="CDY00817"/>
    <property type="gene ID" value="GSBRNA2T00110730001"/>
</dbReference>
<organism evidence="2">
    <name type="scientific">Brassica napus</name>
    <name type="common">Rape</name>
    <dbReference type="NCBI Taxonomy" id="3708"/>
    <lineage>
        <taxon>Eukaryota</taxon>
        <taxon>Viridiplantae</taxon>
        <taxon>Streptophyta</taxon>
        <taxon>Embryophyta</taxon>
        <taxon>Tracheophyta</taxon>
        <taxon>Spermatophyta</taxon>
        <taxon>Magnoliopsida</taxon>
        <taxon>eudicotyledons</taxon>
        <taxon>Gunneridae</taxon>
        <taxon>Pentapetalae</taxon>
        <taxon>rosids</taxon>
        <taxon>malvids</taxon>
        <taxon>Brassicales</taxon>
        <taxon>Brassicaceae</taxon>
        <taxon>Brassiceae</taxon>
        <taxon>Brassica</taxon>
    </lineage>
</organism>
<evidence type="ECO:0000313" key="2">
    <source>
        <dbReference type="EMBL" id="CAF1961021.1"/>
    </source>
</evidence>
<dbReference type="Proteomes" id="UP001295469">
    <property type="component" value="Chromosome C07"/>
</dbReference>
<feature type="signal peptide" evidence="1">
    <location>
        <begin position="1"/>
        <end position="19"/>
    </location>
</feature>
<dbReference type="AlphaFoldDB" id="A0A816MC91"/>